<comment type="similarity">
    <text evidence="3 12 13">Belongs to the DapA family.</text>
</comment>
<dbReference type="UniPathway" id="UPA00034">
    <property type="reaction ID" value="UER00017"/>
</dbReference>
<dbReference type="InterPro" id="IPR020625">
    <property type="entry name" value="Schiff_base-form_aldolases_AS"/>
</dbReference>
<reference evidence="16 17" key="1">
    <citation type="submission" date="2012-01" db="EMBL/GenBank/DDBJ databases">
        <title>The Genome Sequence of Scardovia inopinata F0304.</title>
        <authorList>
            <consortium name="The Broad Institute Genome Sequencing Platform"/>
            <person name="Earl A."/>
            <person name="Ward D."/>
            <person name="Feldgarden M."/>
            <person name="Gevers D."/>
            <person name="Izard J."/>
            <person name="Baranova O.V."/>
            <person name="Blanton J.M."/>
            <person name="Tanner A.C."/>
            <person name="Dewhirst F.E."/>
            <person name="Young S.K."/>
            <person name="Zeng Q."/>
            <person name="Gargeya S."/>
            <person name="Fitzgerald M."/>
            <person name="Haas B."/>
            <person name="Abouelleil A."/>
            <person name="Alvarado L."/>
            <person name="Arachchi H.M."/>
            <person name="Berlin A."/>
            <person name="Chapman S.B."/>
            <person name="Gearin G."/>
            <person name="Goldberg J."/>
            <person name="Griggs A."/>
            <person name="Gujja S."/>
            <person name="Hansen M."/>
            <person name="Heiman D."/>
            <person name="Howarth C."/>
            <person name="Larimer J."/>
            <person name="Lui A."/>
            <person name="MacDonald P.J."/>
            <person name="McCowen C."/>
            <person name="Montmayeur A."/>
            <person name="Murphy C."/>
            <person name="Neiman D."/>
            <person name="Pearson M."/>
            <person name="Priest M."/>
            <person name="Roberts A."/>
            <person name="Saif S."/>
            <person name="Shea T."/>
            <person name="Sisk P."/>
            <person name="Stolte C."/>
            <person name="Sykes S."/>
            <person name="Wortman J."/>
            <person name="Nusbaum C."/>
            <person name="Birren B."/>
        </authorList>
    </citation>
    <scope>NUCLEOTIDE SEQUENCE [LARGE SCALE GENOMIC DNA]</scope>
    <source>
        <strain evidence="16 17">F0304</strain>
    </source>
</reference>
<dbReference type="PANTHER" id="PTHR12128:SF66">
    <property type="entry name" value="4-HYDROXY-2-OXOGLUTARATE ALDOLASE, MITOCHONDRIAL"/>
    <property type="match status" value="1"/>
</dbReference>
<keyword evidence="5 12" id="KW-0963">Cytoplasm</keyword>
<comment type="caution">
    <text evidence="12">Was originally thought to be a dihydrodipicolinate synthase (DHDPS), catalyzing the condensation of (S)-aspartate-beta-semialdehyde [(S)-ASA] and pyruvate to dihydrodipicolinate (DHDP). However, it was shown in E.coli that the product of the enzymatic reaction is not dihydrodipicolinate but in fact (4S)-4-hydroxy-2,3,4,5-tetrahydro-(2S)-dipicolinic acid (HTPA), and that the consecutive dehydration reaction leading to DHDP is not spontaneous but catalyzed by DapB.</text>
</comment>
<comment type="pathway">
    <text evidence="2 12">Amino-acid biosynthesis; L-lysine biosynthesis via DAP pathway; (S)-tetrahydrodipicolinate from L-aspartate: step 3/4.</text>
</comment>
<evidence type="ECO:0000256" key="4">
    <source>
        <dbReference type="ARBA" id="ARBA00012086"/>
    </source>
</evidence>
<dbReference type="GO" id="GO:0008840">
    <property type="term" value="F:4-hydroxy-tetrahydrodipicolinate synthase activity"/>
    <property type="evidence" value="ECO:0007669"/>
    <property type="project" value="UniProtKB-UniRule"/>
</dbReference>
<evidence type="ECO:0000256" key="12">
    <source>
        <dbReference type="HAMAP-Rule" id="MF_00418"/>
    </source>
</evidence>
<dbReference type="AlphaFoldDB" id="W5IJV8"/>
<dbReference type="HOGENOM" id="CLU_049343_7_1_11"/>
<evidence type="ECO:0000313" key="17">
    <source>
        <dbReference type="Proteomes" id="UP000005777"/>
    </source>
</evidence>
<dbReference type="SMART" id="SM01130">
    <property type="entry name" value="DHDPS"/>
    <property type="match status" value="1"/>
</dbReference>
<comment type="catalytic activity">
    <reaction evidence="11 12">
        <text>L-aspartate 4-semialdehyde + pyruvate = (2S,4S)-4-hydroxy-2,3,4,5-tetrahydrodipicolinate + H2O + H(+)</text>
        <dbReference type="Rhea" id="RHEA:34171"/>
        <dbReference type="ChEBI" id="CHEBI:15361"/>
        <dbReference type="ChEBI" id="CHEBI:15377"/>
        <dbReference type="ChEBI" id="CHEBI:15378"/>
        <dbReference type="ChEBI" id="CHEBI:67139"/>
        <dbReference type="ChEBI" id="CHEBI:537519"/>
        <dbReference type="EC" id="4.3.3.7"/>
    </reaction>
</comment>
<evidence type="ECO:0000256" key="9">
    <source>
        <dbReference type="ARBA" id="ARBA00023239"/>
    </source>
</evidence>
<keyword evidence="17" id="KW-1185">Reference proteome</keyword>
<evidence type="ECO:0000313" key="16">
    <source>
        <dbReference type="EMBL" id="EFG27291.1"/>
    </source>
</evidence>
<dbReference type="NCBIfam" id="TIGR00674">
    <property type="entry name" value="dapA"/>
    <property type="match status" value="1"/>
</dbReference>
<feature type="site" description="Part of a proton relay during catalysis" evidence="12">
    <location>
        <position position="48"/>
    </location>
</feature>
<dbReference type="EMBL" id="ADCX01000004">
    <property type="protein sequence ID" value="EFG27291.1"/>
    <property type="molecule type" value="Genomic_DNA"/>
</dbReference>
<evidence type="ECO:0000256" key="3">
    <source>
        <dbReference type="ARBA" id="ARBA00007592"/>
    </source>
</evidence>
<dbReference type="Proteomes" id="UP000005777">
    <property type="component" value="Unassembled WGS sequence"/>
</dbReference>
<dbReference type="GO" id="GO:0019877">
    <property type="term" value="P:diaminopimelate biosynthetic process"/>
    <property type="evidence" value="ECO:0007669"/>
    <property type="project" value="UniProtKB-UniRule"/>
</dbReference>
<dbReference type="Gene3D" id="3.20.20.70">
    <property type="entry name" value="Aldolase class I"/>
    <property type="match status" value="1"/>
</dbReference>
<name>W5IJV8_SCAIO</name>
<dbReference type="RefSeq" id="WP_006293307.1">
    <property type="nucleotide sequence ID" value="NZ_GG770225.1"/>
</dbReference>
<dbReference type="eggNOG" id="COG0329">
    <property type="taxonomic scope" value="Bacteria"/>
</dbReference>
<keyword evidence="6 12" id="KW-0028">Amino-acid biosynthesis</keyword>
<organism evidence="16 17">
    <name type="scientific">Scardovia inopinata F0304</name>
    <dbReference type="NCBI Taxonomy" id="641146"/>
    <lineage>
        <taxon>Bacteria</taxon>
        <taxon>Bacillati</taxon>
        <taxon>Actinomycetota</taxon>
        <taxon>Actinomycetes</taxon>
        <taxon>Bifidobacteriales</taxon>
        <taxon>Bifidobacteriaceae</taxon>
        <taxon>Scardovia</taxon>
    </lineage>
</organism>
<feature type="site" description="Part of a proton relay during catalysis" evidence="12">
    <location>
        <position position="112"/>
    </location>
</feature>
<evidence type="ECO:0000256" key="15">
    <source>
        <dbReference type="PIRSR" id="PIRSR001365-2"/>
    </source>
</evidence>
<sequence>MMRIKQADLYTALITPFGQDQKINYSALEKLSNHVIEQGSNGFVIGGTTGENPELTHDETVELYRNFSSIIGGRVPLIAGTGSNNPEETVRLTNEVAEIPGIDAALVVVPPYNKPNQRGMIAHFTYLADHCHLPLLIYNIPGRTGVLMEPQTVISLSHHPGIVGIKQCSSLEDLQTIIEGTDPDFAVFTGEDSQALTARLLGAAGVVSVASHIYASQMRDMYDNLYRGDWQAAGKLQRWLIPRMAALFRYPSPSPVKAVLNAQGYQAGGCRLPILSLTDQEEDNLAHALGLAGRSQLSLAGSDWPQ</sequence>
<feature type="active site" description="Proton donor/acceptor" evidence="12 14">
    <location>
        <position position="138"/>
    </location>
</feature>
<evidence type="ECO:0000256" key="7">
    <source>
        <dbReference type="ARBA" id="ARBA00022915"/>
    </source>
</evidence>
<dbReference type="PIRSF" id="PIRSF001365">
    <property type="entry name" value="DHDPS"/>
    <property type="match status" value="1"/>
</dbReference>
<dbReference type="GO" id="GO:0005829">
    <property type="term" value="C:cytosol"/>
    <property type="evidence" value="ECO:0007669"/>
    <property type="project" value="TreeGrafter"/>
</dbReference>
<feature type="binding site" evidence="12 15">
    <location>
        <position position="207"/>
    </location>
    <ligand>
        <name>pyruvate</name>
        <dbReference type="ChEBI" id="CHEBI:15361"/>
    </ligand>
</feature>
<comment type="subunit">
    <text evidence="12">Homotetramer; dimer of dimers.</text>
</comment>
<dbReference type="CDD" id="cd00950">
    <property type="entry name" value="DHDPS"/>
    <property type="match status" value="1"/>
</dbReference>
<evidence type="ECO:0000256" key="14">
    <source>
        <dbReference type="PIRSR" id="PIRSR001365-1"/>
    </source>
</evidence>
<keyword evidence="7 12" id="KW-0220">Diaminopimelate biosynthesis</keyword>
<dbReference type="SUPFAM" id="SSF51569">
    <property type="entry name" value="Aldolase"/>
    <property type="match status" value="1"/>
</dbReference>
<dbReference type="PROSITE" id="PS00666">
    <property type="entry name" value="DHDPS_2"/>
    <property type="match status" value="1"/>
</dbReference>
<dbReference type="Pfam" id="PF00701">
    <property type="entry name" value="DHDPS"/>
    <property type="match status" value="1"/>
</dbReference>
<evidence type="ECO:0000256" key="10">
    <source>
        <dbReference type="ARBA" id="ARBA00023270"/>
    </source>
</evidence>
<keyword evidence="8 12" id="KW-0457">Lysine biosynthesis</keyword>
<evidence type="ECO:0000256" key="11">
    <source>
        <dbReference type="ARBA" id="ARBA00047836"/>
    </source>
</evidence>
<dbReference type="InterPro" id="IPR005263">
    <property type="entry name" value="DapA"/>
</dbReference>
<comment type="function">
    <text evidence="1 12">Catalyzes the condensation of (S)-aspartate-beta-semialdehyde [(S)-ASA] and pyruvate to 4-hydroxy-tetrahydrodipicolinate (HTPA).</text>
</comment>
<accession>W5IJV8</accession>
<feature type="active site" description="Schiff-base intermediate with substrate" evidence="12 14">
    <location>
        <position position="166"/>
    </location>
</feature>
<gene>
    <name evidence="12" type="primary">dapA</name>
    <name evidence="16" type="ORF">HMPREF9020_00932</name>
</gene>
<comment type="subcellular location">
    <subcellularLocation>
        <location evidence="12">Cytoplasm</location>
    </subcellularLocation>
</comment>
<dbReference type="InterPro" id="IPR013785">
    <property type="entry name" value="Aldolase_TIM"/>
</dbReference>
<dbReference type="InterPro" id="IPR002220">
    <property type="entry name" value="DapA-like"/>
</dbReference>
<dbReference type="PANTHER" id="PTHR12128">
    <property type="entry name" value="DIHYDRODIPICOLINATE SYNTHASE"/>
    <property type="match status" value="1"/>
</dbReference>
<comment type="caution">
    <text evidence="16">The sequence shown here is derived from an EMBL/GenBank/DDBJ whole genome shotgun (WGS) entry which is preliminary data.</text>
</comment>
<keyword evidence="9 12" id="KW-0456">Lyase</keyword>
<protein>
    <recommendedName>
        <fullName evidence="4 12">4-hydroxy-tetrahydrodipicolinate synthase</fullName>
        <shortName evidence="12">HTPA synthase</shortName>
        <ecNumber evidence="4 12">4.3.3.7</ecNumber>
    </recommendedName>
</protein>
<evidence type="ECO:0000256" key="13">
    <source>
        <dbReference type="PIRNR" id="PIRNR001365"/>
    </source>
</evidence>
<evidence type="ECO:0000256" key="5">
    <source>
        <dbReference type="ARBA" id="ARBA00022490"/>
    </source>
</evidence>
<evidence type="ECO:0000256" key="1">
    <source>
        <dbReference type="ARBA" id="ARBA00003294"/>
    </source>
</evidence>
<keyword evidence="10 12" id="KW-0704">Schiff base</keyword>
<dbReference type="HAMAP" id="MF_00418">
    <property type="entry name" value="DapA"/>
    <property type="match status" value="1"/>
</dbReference>
<dbReference type="GO" id="GO:0009089">
    <property type="term" value="P:lysine biosynthetic process via diaminopimelate"/>
    <property type="evidence" value="ECO:0007669"/>
    <property type="project" value="UniProtKB-UniRule"/>
</dbReference>
<evidence type="ECO:0000256" key="2">
    <source>
        <dbReference type="ARBA" id="ARBA00005120"/>
    </source>
</evidence>
<dbReference type="PRINTS" id="PR00146">
    <property type="entry name" value="DHPICSNTHASE"/>
</dbReference>
<dbReference type="EC" id="4.3.3.7" evidence="4 12"/>
<evidence type="ECO:0000256" key="6">
    <source>
        <dbReference type="ARBA" id="ARBA00022605"/>
    </source>
</evidence>
<evidence type="ECO:0000256" key="8">
    <source>
        <dbReference type="ARBA" id="ARBA00023154"/>
    </source>
</evidence>
<feature type="binding site" evidence="12 15">
    <location>
        <position position="49"/>
    </location>
    <ligand>
        <name>pyruvate</name>
        <dbReference type="ChEBI" id="CHEBI:15361"/>
    </ligand>
</feature>
<proteinExistence type="inferred from homology"/>